<sequence>MSRTGATVTRVLLALLLLLPVVAGAVYTVAAGTDLISAQAAGAGDDPATVGAVARGTRDGADLVAARRAAGEADTQAGFLVTGTGELHDGAAELADGSRRLSEGATEAANGSQQLTDGLIKLQAGTGQLGDGATRVADGVSRAVEQIEAMPGTRDELLKVLDDVDATLAKSDHPEAPQLRMDLVKLRVEVVNFRIAPEMISQLHELRDGSREVANQLSTPGQPFRDGIYSAVTGSRSLTSGLRELNEGTQTLRSGADELRDGAERIRVMAEANENKVEAIQAGLPARGAAGAAQIPAGETAPGSDTGTGPGLMNALFIAFLVWLAATSLWLIARPSPAPTGARSEGSSRSVAESGLAVAGIAVIGAVFAATVIRSPGSIALTGAILVVALTAITASVLGRAVIALFGGAVGRAVLAVGLAAQAGILGHVLSDASVGETPTAFWRLATALTPVAYPTGALAALDSGTHGSGTHGPVLWVAVAVLGALAILGTVISRFAPDTGANPEQAPGSDTDGEPVTSIGPRPAGEPTATTPAVR</sequence>
<proteinExistence type="predicted"/>
<feature type="transmembrane region" description="Helical" evidence="2">
    <location>
        <begin position="354"/>
        <end position="373"/>
    </location>
</feature>
<reference evidence="3 4" key="1">
    <citation type="submission" date="2020-12" db="EMBL/GenBank/DDBJ databases">
        <title>Genome public.</title>
        <authorList>
            <person name="Sun Q."/>
        </authorList>
    </citation>
    <scope>NUCLEOTIDE SEQUENCE [LARGE SCALE GENOMIC DNA]</scope>
    <source>
        <strain evidence="3 4">CCM 8864</strain>
    </source>
</reference>
<dbReference type="Proteomes" id="UP000625574">
    <property type="component" value="Unassembled WGS sequence"/>
</dbReference>
<name>A0ABS0VS83_9CORY</name>
<organism evidence="3 4">
    <name type="scientific">Corynebacterium marambiense</name>
    <dbReference type="NCBI Taxonomy" id="2765364"/>
    <lineage>
        <taxon>Bacteria</taxon>
        <taxon>Bacillati</taxon>
        <taxon>Actinomycetota</taxon>
        <taxon>Actinomycetes</taxon>
        <taxon>Mycobacteriales</taxon>
        <taxon>Corynebacteriaceae</taxon>
        <taxon>Corynebacterium</taxon>
    </lineage>
</organism>
<feature type="transmembrane region" description="Helical" evidence="2">
    <location>
        <begin position="474"/>
        <end position="497"/>
    </location>
</feature>
<gene>
    <name evidence="3" type="ORF">JDV76_01380</name>
</gene>
<protein>
    <recommendedName>
        <fullName evidence="5">YhgE/Pip domain-containing protein</fullName>
    </recommendedName>
</protein>
<keyword evidence="2" id="KW-0812">Transmembrane</keyword>
<evidence type="ECO:0000313" key="3">
    <source>
        <dbReference type="EMBL" id="MBI8999635.1"/>
    </source>
</evidence>
<feature type="region of interest" description="Disordered" evidence="1">
    <location>
        <begin position="500"/>
        <end position="536"/>
    </location>
</feature>
<evidence type="ECO:0000256" key="2">
    <source>
        <dbReference type="SAM" id="Phobius"/>
    </source>
</evidence>
<dbReference type="RefSeq" id="WP_198735072.1">
    <property type="nucleotide sequence ID" value="NZ_JAEIOT010000004.1"/>
</dbReference>
<feature type="transmembrane region" description="Helical" evidence="2">
    <location>
        <begin position="379"/>
        <end position="398"/>
    </location>
</feature>
<comment type="caution">
    <text evidence="3">The sequence shown here is derived from an EMBL/GenBank/DDBJ whole genome shotgun (WGS) entry which is preliminary data.</text>
</comment>
<dbReference type="EMBL" id="JAEIOT010000004">
    <property type="protein sequence ID" value="MBI8999635.1"/>
    <property type="molecule type" value="Genomic_DNA"/>
</dbReference>
<feature type="transmembrane region" description="Helical" evidence="2">
    <location>
        <begin position="410"/>
        <end position="430"/>
    </location>
</feature>
<keyword evidence="2" id="KW-1133">Transmembrane helix</keyword>
<accession>A0ABS0VS83</accession>
<dbReference type="InterPro" id="IPR023908">
    <property type="entry name" value="xxxLxxG_rpt"/>
</dbReference>
<keyword evidence="4" id="KW-1185">Reference proteome</keyword>
<evidence type="ECO:0008006" key="5">
    <source>
        <dbReference type="Google" id="ProtNLM"/>
    </source>
</evidence>
<dbReference type="NCBIfam" id="TIGR03057">
    <property type="entry name" value="xxxLxxG_by_4"/>
    <property type="match status" value="4"/>
</dbReference>
<feature type="transmembrane region" description="Helical" evidence="2">
    <location>
        <begin position="442"/>
        <end position="462"/>
    </location>
</feature>
<evidence type="ECO:0000313" key="4">
    <source>
        <dbReference type="Proteomes" id="UP000625574"/>
    </source>
</evidence>
<keyword evidence="2" id="KW-0472">Membrane</keyword>
<evidence type="ECO:0000256" key="1">
    <source>
        <dbReference type="SAM" id="MobiDB-lite"/>
    </source>
</evidence>
<feature type="transmembrane region" description="Helical" evidence="2">
    <location>
        <begin position="312"/>
        <end position="333"/>
    </location>
</feature>